<dbReference type="InterPro" id="IPR011658">
    <property type="entry name" value="PA14_dom"/>
</dbReference>
<evidence type="ECO:0000256" key="2">
    <source>
        <dbReference type="SAM" id="SignalP"/>
    </source>
</evidence>
<dbReference type="EMBL" id="JBHTKA010000003">
    <property type="protein sequence ID" value="MFD1000174.1"/>
    <property type="molecule type" value="Genomic_DNA"/>
</dbReference>
<accession>A0ABW3K1U6</accession>
<dbReference type="PROSITE" id="PS51820">
    <property type="entry name" value="PA14"/>
    <property type="match status" value="1"/>
</dbReference>
<keyword evidence="5" id="KW-1185">Reference proteome</keyword>
<evidence type="ECO:0000256" key="1">
    <source>
        <dbReference type="SAM" id="MobiDB-lite"/>
    </source>
</evidence>
<proteinExistence type="predicted"/>
<keyword evidence="4" id="KW-0378">Hydrolase</keyword>
<evidence type="ECO:0000259" key="3">
    <source>
        <dbReference type="PROSITE" id="PS51820"/>
    </source>
</evidence>
<dbReference type="Gene3D" id="2.60.120.560">
    <property type="entry name" value="Exo-inulinase, domain 1"/>
    <property type="match status" value="1"/>
</dbReference>
<reference evidence="5" key="1">
    <citation type="journal article" date="2019" name="Int. J. Syst. Evol. Microbiol.">
        <title>The Global Catalogue of Microorganisms (GCM) 10K type strain sequencing project: providing services to taxonomists for standard genome sequencing and annotation.</title>
        <authorList>
            <consortium name="The Broad Institute Genomics Platform"/>
            <consortium name="The Broad Institute Genome Sequencing Center for Infectious Disease"/>
            <person name="Wu L."/>
            <person name="Ma J."/>
        </authorList>
    </citation>
    <scope>NUCLEOTIDE SEQUENCE [LARGE SCALE GENOMIC DNA]</scope>
    <source>
        <strain evidence="5">CCUG 58938</strain>
    </source>
</reference>
<dbReference type="RefSeq" id="WP_377579565.1">
    <property type="nucleotide sequence ID" value="NZ_JBHTKA010000003.1"/>
</dbReference>
<feature type="region of interest" description="Disordered" evidence="1">
    <location>
        <begin position="58"/>
        <end position="85"/>
    </location>
</feature>
<dbReference type="Proteomes" id="UP001597112">
    <property type="component" value="Unassembled WGS sequence"/>
</dbReference>
<dbReference type="SMART" id="SM00758">
    <property type="entry name" value="PA14"/>
    <property type="match status" value="1"/>
</dbReference>
<gene>
    <name evidence="4" type="ORF">ACFQ21_12700</name>
</gene>
<dbReference type="SUPFAM" id="SSF56988">
    <property type="entry name" value="Anthrax protective antigen"/>
    <property type="match status" value="1"/>
</dbReference>
<name>A0ABW3K1U6_9BACT</name>
<evidence type="ECO:0000313" key="5">
    <source>
        <dbReference type="Proteomes" id="UP001597112"/>
    </source>
</evidence>
<feature type="domain" description="PA14" evidence="3">
    <location>
        <begin position="270"/>
        <end position="407"/>
    </location>
</feature>
<protein>
    <submittedName>
        <fullName evidence="4">Family 16 glycoside hydrolase</fullName>
    </submittedName>
</protein>
<dbReference type="InterPro" id="IPR010496">
    <property type="entry name" value="AL/BT2_dom"/>
</dbReference>
<feature type="chain" id="PRO_5047305084" evidence="2">
    <location>
        <begin position="21"/>
        <end position="637"/>
    </location>
</feature>
<keyword evidence="2" id="KW-0732">Signal</keyword>
<dbReference type="Pfam" id="PF06439">
    <property type="entry name" value="3keto-disac_hyd"/>
    <property type="match status" value="1"/>
</dbReference>
<comment type="caution">
    <text evidence="4">The sequence shown here is derived from an EMBL/GenBank/DDBJ whole genome shotgun (WGS) entry which is preliminary data.</text>
</comment>
<feature type="signal peptide" evidence="2">
    <location>
        <begin position="1"/>
        <end position="20"/>
    </location>
</feature>
<dbReference type="GO" id="GO:0016787">
    <property type="term" value="F:hydrolase activity"/>
    <property type="evidence" value="ECO:0007669"/>
    <property type="project" value="UniProtKB-KW"/>
</dbReference>
<dbReference type="Gene3D" id="3.90.182.10">
    <property type="entry name" value="Toxin - Anthrax Protective Antigen,domain 1"/>
    <property type="match status" value="1"/>
</dbReference>
<evidence type="ECO:0000313" key="4">
    <source>
        <dbReference type="EMBL" id="MFD1000174.1"/>
    </source>
</evidence>
<organism evidence="4 5">
    <name type="scientific">Ohtaekwangia kribbensis</name>
    <dbReference type="NCBI Taxonomy" id="688913"/>
    <lineage>
        <taxon>Bacteria</taxon>
        <taxon>Pseudomonadati</taxon>
        <taxon>Bacteroidota</taxon>
        <taxon>Cytophagia</taxon>
        <taxon>Cytophagales</taxon>
        <taxon>Fulvivirgaceae</taxon>
        <taxon>Ohtaekwangia</taxon>
    </lineage>
</organism>
<feature type="compositionally biased region" description="Basic and acidic residues" evidence="1">
    <location>
        <begin position="58"/>
        <end position="80"/>
    </location>
</feature>
<sequence length="637" mass="70427">MHRKILMAVIAMISVSAAYAQDTPMKKLILQDMSAFKPQAGNWQIVGDVTIDPTIDIHHEPEKAPVETGKKKKKSKEETAPKTPQAVTFTAGTGVLLNMNDESKKDNLVSAFEHGDIELELEVMLPKGSNSGIYLQGRYEVQLLDSWGVKSPSFSDIGGIYRNWESEPSKIYMGKAPLSNPAKAPGLWQKMSISFRAPKFDASGKKIANARFVSVELNGVKIHDNVEVPLPTGGPIENNEKATGPLMIQGDHGPVAFRNVRYKLMKETKVSLSDISYKAFKGTFSEVDDFATLKPVKAGATPELSAEVLDDENMYGIIYTGKINVPEDETYYFDISYTGGITFSINNQRLIDEQRPDGGGRNRATLALKAGTYPFEIANFKTASWMPPRLGLTAQTANTYPVVLNAYNSFPPDDDPTSPIIITAGAEPRLLRAFIDFKRDRSQRLTHTIGVGEPAKINYVYDLGSGNLACVWRGEFVNATPMWHDRGDGSFRPLGAVQYLFIGQPLAFLANANEAFPTTGKDGEYRSKGYTIEEETRRPIFKYTYQGLDVEDKVYPEDNARSITHEVAIKNRGTKTGLYYKLAEGSSITKNPNGSYAIDDKQYYIQTSAPATVRDVNGKKELVVAVDGSNVKYTIIW</sequence>
<dbReference type="Pfam" id="PF07691">
    <property type="entry name" value="PA14"/>
    <property type="match status" value="1"/>
</dbReference>
<dbReference type="InterPro" id="IPR037524">
    <property type="entry name" value="PA14/GLEYA"/>
</dbReference>